<reference evidence="2" key="2">
    <citation type="journal article" date="2021" name="PeerJ">
        <title>Extensive microbial diversity within the chicken gut microbiome revealed by metagenomics and culture.</title>
        <authorList>
            <person name="Gilroy R."/>
            <person name="Ravi A."/>
            <person name="Getino M."/>
            <person name="Pursley I."/>
            <person name="Horton D.L."/>
            <person name="Alikhan N.F."/>
            <person name="Baker D."/>
            <person name="Gharbi K."/>
            <person name="Hall N."/>
            <person name="Watson M."/>
            <person name="Adriaenssens E.M."/>
            <person name="Foster-Nyarko E."/>
            <person name="Jarju S."/>
            <person name="Secka A."/>
            <person name="Antonio M."/>
            <person name="Oren A."/>
            <person name="Chaudhuri R.R."/>
            <person name="La Ragione R."/>
            <person name="Hildebrand F."/>
            <person name="Pallen M.J."/>
        </authorList>
    </citation>
    <scope>NUCLEOTIDE SEQUENCE</scope>
    <source>
        <strain evidence="2">ChiGjej2B2-16831</strain>
    </source>
</reference>
<dbReference type="Gene3D" id="3.40.140.40">
    <property type="entry name" value="Domain of unknown function (DUF1846), C-terminal subdomain"/>
    <property type="match status" value="1"/>
</dbReference>
<dbReference type="EMBL" id="DVNZ01000003">
    <property type="protein sequence ID" value="HIU93538.1"/>
    <property type="molecule type" value="Genomic_DNA"/>
</dbReference>
<accession>A0A9D1N1L3</accession>
<evidence type="ECO:0000313" key="2">
    <source>
        <dbReference type="EMBL" id="HIU93538.1"/>
    </source>
</evidence>
<sequence>GTEAHSSVILSRVDSAMFRRLGVNFTCEPQYEAKDLLYHKL</sequence>
<name>A0A9D1N1L3_9FIRM</name>
<proteinExistence type="predicted"/>
<organism evidence="2 3">
    <name type="scientific">Candidatus Aphodomorpha intestinavium</name>
    <dbReference type="NCBI Taxonomy" id="2840672"/>
    <lineage>
        <taxon>Bacteria</taxon>
        <taxon>Bacillati</taxon>
        <taxon>Bacillota</taxon>
        <taxon>Clostridia</taxon>
        <taxon>Eubacteriales</taxon>
        <taxon>Candidatus Aphodomorpha</taxon>
    </lineage>
</organism>
<feature type="domain" description="DUF1846" evidence="1">
    <location>
        <begin position="1"/>
        <end position="36"/>
    </location>
</feature>
<dbReference type="Pfam" id="PF20921">
    <property type="entry name" value="DUF1846_C"/>
    <property type="match status" value="1"/>
</dbReference>
<evidence type="ECO:0000259" key="1">
    <source>
        <dbReference type="Pfam" id="PF20921"/>
    </source>
</evidence>
<protein>
    <submittedName>
        <fullName evidence="2">DUF1846 family protein</fullName>
    </submittedName>
</protein>
<dbReference type="Proteomes" id="UP000824128">
    <property type="component" value="Unassembled WGS sequence"/>
</dbReference>
<feature type="non-terminal residue" evidence="2">
    <location>
        <position position="1"/>
    </location>
</feature>
<dbReference type="AlphaFoldDB" id="A0A9D1N1L3"/>
<evidence type="ECO:0000313" key="3">
    <source>
        <dbReference type="Proteomes" id="UP000824128"/>
    </source>
</evidence>
<dbReference type="InterPro" id="IPR048441">
    <property type="entry name" value="DUF1846_C"/>
</dbReference>
<comment type="caution">
    <text evidence="2">The sequence shown here is derived from an EMBL/GenBank/DDBJ whole genome shotgun (WGS) entry which is preliminary data.</text>
</comment>
<reference evidence="2" key="1">
    <citation type="submission" date="2020-10" db="EMBL/GenBank/DDBJ databases">
        <authorList>
            <person name="Gilroy R."/>
        </authorList>
    </citation>
    <scope>NUCLEOTIDE SEQUENCE</scope>
    <source>
        <strain evidence="2">ChiGjej2B2-16831</strain>
    </source>
</reference>
<gene>
    <name evidence="2" type="ORF">IAD24_00120</name>
</gene>